<dbReference type="EMBL" id="CAJNOR010020293">
    <property type="protein sequence ID" value="CAF1690390.1"/>
    <property type="molecule type" value="Genomic_DNA"/>
</dbReference>
<feature type="region of interest" description="Disordered" evidence="1">
    <location>
        <begin position="20"/>
        <end position="52"/>
    </location>
</feature>
<feature type="non-terminal residue" evidence="2">
    <location>
        <position position="1"/>
    </location>
</feature>
<accession>A0A816HMS9</accession>
<evidence type="ECO:0000256" key="1">
    <source>
        <dbReference type="SAM" id="MobiDB-lite"/>
    </source>
</evidence>
<proteinExistence type="predicted"/>
<reference evidence="2" key="1">
    <citation type="submission" date="2021-02" db="EMBL/GenBank/DDBJ databases">
        <authorList>
            <person name="Nowell W R."/>
        </authorList>
    </citation>
    <scope>NUCLEOTIDE SEQUENCE</scope>
</reference>
<comment type="caution">
    <text evidence="2">The sequence shown here is derived from an EMBL/GenBank/DDBJ whole genome shotgun (WGS) entry which is preliminary data.</text>
</comment>
<organism evidence="2 3">
    <name type="scientific">Adineta ricciae</name>
    <name type="common">Rotifer</name>
    <dbReference type="NCBI Taxonomy" id="249248"/>
    <lineage>
        <taxon>Eukaryota</taxon>
        <taxon>Metazoa</taxon>
        <taxon>Spiralia</taxon>
        <taxon>Gnathifera</taxon>
        <taxon>Rotifera</taxon>
        <taxon>Eurotatoria</taxon>
        <taxon>Bdelloidea</taxon>
        <taxon>Adinetida</taxon>
        <taxon>Adinetidae</taxon>
        <taxon>Adineta</taxon>
    </lineage>
</organism>
<evidence type="ECO:0000313" key="3">
    <source>
        <dbReference type="Proteomes" id="UP000663828"/>
    </source>
</evidence>
<feature type="compositionally biased region" description="Polar residues" evidence="1">
    <location>
        <begin position="40"/>
        <end position="52"/>
    </location>
</feature>
<protein>
    <submittedName>
        <fullName evidence="2">Uncharacterized protein</fullName>
    </submittedName>
</protein>
<keyword evidence="3" id="KW-1185">Reference proteome</keyword>
<evidence type="ECO:0000313" key="2">
    <source>
        <dbReference type="EMBL" id="CAF1690390.1"/>
    </source>
</evidence>
<sequence>AIKILEYEFDVKYIPGPQNCMPDYLSRSPVDDAEEEPDETSSITSTATQTESEGIATQVYTVNVVQTRAAKLRESIKNNTTDNKDITTDPLPEENRIIPFSIEDLIQAQQNDAYAKNIAQNIKENKRYYIENNLLMRRLHHPVPYVPAGELRLLAHDVHRHH</sequence>
<dbReference type="Proteomes" id="UP000663828">
    <property type="component" value="Unassembled WGS sequence"/>
</dbReference>
<name>A0A816HMS9_ADIRI</name>
<gene>
    <name evidence="2" type="ORF">XAT740_LOCUS63720</name>
</gene>
<dbReference type="AlphaFoldDB" id="A0A816HMS9"/>